<sequence>MDLKQSIRCVSLISLVSLAMVGCAQQDRVVEMATPMAQSQMAGSAASKVLLRGAANDVKIVDVRAQKRSGMLTVQTEVINEAGRNRTVYWRYRWLDDAGMQIGDDEPWKPQQLLGHQSIMLRGSAMKTTAADFRLEMNVEP</sequence>
<reference evidence="1 2" key="1">
    <citation type="submission" date="2020-07" db="EMBL/GenBank/DDBJ databases">
        <title>Genomic Encyclopedia of Archaeal and Bacterial Type Strains, Phase II (KMG-II): from individual species to whole genera.</title>
        <authorList>
            <person name="Goeker M."/>
        </authorList>
    </citation>
    <scope>NUCLEOTIDE SEQUENCE [LARGE SCALE GENOMIC DNA]</scope>
    <source>
        <strain evidence="1 2">DSM 21226</strain>
    </source>
</reference>
<gene>
    <name evidence="1" type="ORF">BDD16_002474</name>
</gene>
<dbReference type="Proteomes" id="UP000518288">
    <property type="component" value="Unassembled WGS sequence"/>
</dbReference>
<organism evidence="1 2">
    <name type="scientific">Sphaerotilus montanus</name>
    <dbReference type="NCBI Taxonomy" id="522889"/>
    <lineage>
        <taxon>Bacteria</taxon>
        <taxon>Pseudomonadati</taxon>
        <taxon>Pseudomonadota</taxon>
        <taxon>Betaproteobacteria</taxon>
        <taxon>Burkholderiales</taxon>
        <taxon>Sphaerotilaceae</taxon>
        <taxon>Sphaerotilus</taxon>
    </lineage>
</organism>
<protein>
    <submittedName>
        <fullName evidence="1">Uncharacterized protein YcfL</fullName>
    </submittedName>
</protein>
<dbReference type="Pfam" id="PF07233">
    <property type="entry name" value="DUF1425"/>
    <property type="match status" value="1"/>
</dbReference>
<dbReference type="Gene3D" id="2.60.40.3230">
    <property type="match status" value="1"/>
</dbReference>
<dbReference type="PROSITE" id="PS51257">
    <property type="entry name" value="PROKAR_LIPOPROTEIN"/>
    <property type="match status" value="1"/>
</dbReference>
<evidence type="ECO:0000313" key="2">
    <source>
        <dbReference type="Proteomes" id="UP000518288"/>
    </source>
</evidence>
<comment type="caution">
    <text evidence="1">The sequence shown here is derived from an EMBL/GenBank/DDBJ whole genome shotgun (WGS) entry which is preliminary data.</text>
</comment>
<dbReference type="InterPro" id="IPR010824">
    <property type="entry name" value="DUF1425"/>
</dbReference>
<proteinExistence type="predicted"/>
<accession>A0A7Y9R0Z8</accession>
<name>A0A7Y9R0Z8_9BURK</name>
<dbReference type="InterPro" id="IPR038483">
    <property type="entry name" value="YcfL-like_sf"/>
</dbReference>
<keyword evidence="2" id="KW-1185">Reference proteome</keyword>
<dbReference type="AlphaFoldDB" id="A0A7Y9R0Z8"/>
<evidence type="ECO:0000313" key="1">
    <source>
        <dbReference type="EMBL" id="NYG33488.1"/>
    </source>
</evidence>
<dbReference type="EMBL" id="JACCFH010000001">
    <property type="protein sequence ID" value="NYG33488.1"/>
    <property type="molecule type" value="Genomic_DNA"/>
</dbReference>
<dbReference type="CDD" id="cd09030">
    <property type="entry name" value="DUF1425"/>
    <property type="match status" value="1"/>
</dbReference>